<sequence>MKLFDQLPRPSWPRKETFLKLSRFLNSCIMLMATALAAYASWYSYKAAEKANATASDAYLFTVRAANDASTLQQPSLSVMAGKITQGKTEGDGYFKEVWYRAELRIRNSGARDAAPAWVSLSDGVSGTWSAIVKLGNIPKDQEIVVSFDLKGEERLALLKKLEVLAVGLRYLDTAPEYKYEHQGANAVSFKRSCGTPRIQLLTRHRTLSESGENEVDLTMGPAFAPEQLTDTAGWNSGLGAAREAYQSLIALSSKECQSAEEK</sequence>
<keyword evidence="1" id="KW-1133">Transmembrane helix</keyword>
<evidence type="ECO:0000313" key="3">
    <source>
        <dbReference type="Proteomes" id="UP000439986"/>
    </source>
</evidence>
<accession>A0A844D1U0</accession>
<dbReference type="AlphaFoldDB" id="A0A844D1U0"/>
<keyword evidence="3" id="KW-1185">Reference proteome</keyword>
<dbReference type="EMBL" id="WKJL01000003">
    <property type="protein sequence ID" value="MRW83745.1"/>
    <property type="molecule type" value="Genomic_DNA"/>
</dbReference>
<organism evidence="2 3">
    <name type="scientific">Duganella aquatilis</name>
    <dbReference type="NCBI Taxonomy" id="2666082"/>
    <lineage>
        <taxon>Bacteria</taxon>
        <taxon>Pseudomonadati</taxon>
        <taxon>Pseudomonadota</taxon>
        <taxon>Betaproteobacteria</taxon>
        <taxon>Burkholderiales</taxon>
        <taxon>Oxalobacteraceae</taxon>
        <taxon>Telluria group</taxon>
        <taxon>Duganella</taxon>
    </lineage>
</organism>
<protein>
    <submittedName>
        <fullName evidence="2">Uncharacterized protein</fullName>
    </submittedName>
</protein>
<keyword evidence="1" id="KW-0812">Transmembrane</keyword>
<reference evidence="2 3" key="1">
    <citation type="submission" date="2019-11" db="EMBL/GenBank/DDBJ databases">
        <title>Novel species isolated from a subtropical stream in China.</title>
        <authorList>
            <person name="Lu H."/>
        </authorList>
    </citation>
    <scope>NUCLEOTIDE SEQUENCE [LARGE SCALE GENOMIC DNA]</scope>
    <source>
        <strain evidence="2 3">FT26W</strain>
    </source>
</reference>
<gene>
    <name evidence="2" type="ORF">GJ698_06510</name>
</gene>
<dbReference type="RefSeq" id="WP_154356806.1">
    <property type="nucleotide sequence ID" value="NZ_WKJL01000003.1"/>
</dbReference>
<feature type="transmembrane region" description="Helical" evidence="1">
    <location>
        <begin position="21"/>
        <end position="42"/>
    </location>
</feature>
<comment type="caution">
    <text evidence="2">The sequence shown here is derived from an EMBL/GenBank/DDBJ whole genome shotgun (WGS) entry which is preliminary data.</text>
</comment>
<name>A0A844D1U0_9BURK</name>
<evidence type="ECO:0000256" key="1">
    <source>
        <dbReference type="SAM" id="Phobius"/>
    </source>
</evidence>
<dbReference type="Proteomes" id="UP000439986">
    <property type="component" value="Unassembled WGS sequence"/>
</dbReference>
<keyword evidence="1" id="KW-0472">Membrane</keyword>
<proteinExistence type="predicted"/>
<evidence type="ECO:0000313" key="2">
    <source>
        <dbReference type="EMBL" id="MRW83745.1"/>
    </source>
</evidence>